<protein>
    <submittedName>
        <fullName evidence="5">Tyrosine-protein phosphatase domain-containing protein</fullName>
    </submittedName>
</protein>
<accession>A0A0N4VFH8</accession>
<dbReference type="SMART" id="SM00194">
    <property type="entry name" value="PTPc"/>
    <property type="match status" value="1"/>
</dbReference>
<dbReference type="InterPro" id="IPR000242">
    <property type="entry name" value="PTP_cat"/>
</dbReference>
<dbReference type="GO" id="GO:0004725">
    <property type="term" value="F:protein tyrosine phosphatase activity"/>
    <property type="evidence" value="ECO:0007669"/>
    <property type="project" value="InterPro"/>
</dbReference>
<dbReference type="InterPro" id="IPR003595">
    <property type="entry name" value="Tyr_Pase_cat"/>
</dbReference>
<name>A0A0N4VFH8_ENTVE</name>
<dbReference type="EMBL" id="UXUI01009690">
    <property type="protein sequence ID" value="VDD94158.1"/>
    <property type="molecule type" value="Genomic_DNA"/>
</dbReference>
<dbReference type="Gene3D" id="3.90.190.10">
    <property type="entry name" value="Protein tyrosine phosphatase superfamily"/>
    <property type="match status" value="1"/>
</dbReference>
<dbReference type="AlphaFoldDB" id="A0A0N4VFH8"/>
<dbReference type="PANTHER" id="PTHR19134:SF543">
    <property type="entry name" value="PROTEIN-TYROSINE-PHOSPHATASE"/>
    <property type="match status" value="1"/>
</dbReference>
<proteinExistence type="predicted"/>
<sequence length="376" mass="43689">MNKTLDKFLKSQKKLTEKEYNDQFTKIRTEQDKRLRSNALCKVGKEERYIKKNRYRDILPFDNNRVRLRQQSKSNGDAVTEEDDGDYINASPIQYDNTNTKYIAAQAPLKETLDDWFHMIQQENVGVIVCLCKLVESNKVKCERYWPESSKKEEKFGETTATLVEEKKDEEFTRRDLELCYPDGSMEKVVQLHYTEWPDHGCPSSEGPILKLIRTISEIRDESSKKTVAVERALSSQQMLHESLLADRSGFFFFDSTTYGRKFFCGDILVKEKKLKELRLDVIVSKLRGKRVSMIQTLDQYRFLYKLVAHFCQEKVQITGTNEENKRPGDSFESKGKKEGSCIEESGDDKNNMKGTIPEYPDEVLEEPVAADKDLE</sequence>
<dbReference type="PRINTS" id="PR00700">
    <property type="entry name" value="PRTYPHPHTASE"/>
</dbReference>
<dbReference type="InterPro" id="IPR029021">
    <property type="entry name" value="Prot-tyrosine_phosphatase-like"/>
</dbReference>
<evidence type="ECO:0000313" key="5">
    <source>
        <dbReference type="WBParaSite" id="EVEC_0000949901-mRNA-1"/>
    </source>
</evidence>
<dbReference type="PROSITE" id="PS50055">
    <property type="entry name" value="TYR_PHOSPHATASE_PTP"/>
    <property type="match status" value="1"/>
</dbReference>
<evidence type="ECO:0000313" key="3">
    <source>
        <dbReference type="EMBL" id="VDD94158.1"/>
    </source>
</evidence>
<feature type="region of interest" description="Disordered" evidence="1">
    <location>
        <begin position="322"/>
        <end position="376"/>
    </location>
</feature>
<evidence type="ECO:0000313" key="4">
    <source>
        <dbReference type="Proteomes" id="UP000274131"/>
    </source>
</evidence>
<evidence type="ECO:0000256" key="1">
    <source>
        <dbReference type="SAM" id="MobiDB-lite"/>
    </source>
</evidence>
<dbReference type="WBParaSite" id="EVEC_0000949901-mRNA-1">
    <property type="protein sequence ID" value="EVEC_0000949901-mRNA-1"/>
    <property type="gene ID" value="EVEC_0000949901"/>
</dbReference>
<dbReference type="CDD" id="cd00047">
    <property type="entry name" value="PTPc"/>
    <property type="match status" value="1"/>
</dbReference>
<feature type="compositionally biased region" description="Basic and acidic residues" evidence="1">
    <location>
        <begin position="323"/>
        <end position="341"/>
    </location>
</feature>
<dbReference type="PANTHER" id="PTHR19134">
    <property type="entry name" value="RECEPTOR-TYPE TYROSINE-PROTEIN PHOSPHATASE"/>
    <property type="match status" value="1"/>
</dbReference>
<dbReference type="STRING" id="51028.A0A0N4VFH8"/>
<dbReference type="SMART" id="SM00404">
    <property type="entry name" value="PTPc_motif"/>
    <property type="match status" value="1"/>
</dbReference>
<organism evidence="5">
    <name type="scientific">Enterobius vermicularis</name>
    <name type="common">Human pinworm</name>
    <dbReference type="NCBI Taxonomy" id="51028"/>
    <lineage>
        <taxon>Eukaryota</taxon>
        <taxon>Metazoa</taxon>
        <taxon>Ecdysozoa</taxon>
        <taxon>Nematoda</taxon>
        <taxon>Chromadorea</taxon>
        <taxon>Rhabditida</taxon>
        <taxon>Spirurina</taxon>
        <taxon>Oxyuridomorpha</taxon>
        <taxon>Oxyuroidea</taxon>
        <taxon>Oxyuridae</taxon>
        <taxon>Enterobius</taxon>
    </lineage>
</organism>
<reference evidence="3 4" key="2">
    <citation type="submission" date="2018-10" db="EMBL/GenBank/DDBJ databases">
        <authorList>
            <consortium name="Pathogen Informatics"/>
        </authorList>
    </citation>
    <scope>NUCLEOTIDE SEQUENCE [LARGE SCALE GENOMIC DNA]</scope>
</reference>
<dbReference type="OrthoDB" id="10253954at2759"/>
<dbReference type="SUPFAM" id="SSF52799">
    <property type="entry name" value="(Phosphotyrosine protein) phosphatases II"/>
    <property type="match status" value="1"/>
</dbReference>
<dbReference type="Proteomes" id="UP000274131">
    <property type="component" value="Unassembled WGS sequence"/>
</dbReference>
<feature type="domain" description="Tyrosine-protein phosphatase" evidence="2">
    <location>
        <begin position="20"/>
        <end position="311"/>
    </location>
</feature>
<dbReference type="InterPro" id="IPR050348">
    <property type="entry name" value="Protein-Tyr_Phosphatase"/>
</dbReference>
<evidence type="ECO:0000259" key="2">
    <source>
        <dbReference type="PROSITE" id="PS50055"/>
    </source>
</evidence>
<gene>
    <name evidence="3" type="ORF">EVEC_LOCUS8909</name>
</gene>
<keyword evidence="4" id="KW-1185">Reference proteome</keyword>
<dbReference type="Pfam" id="PF00102">
    <property type="entry name" value="Y_phosphatase"/>
    <property type="match status" value="1"/>
</dbReference>
<reference evidence="5" key="1">
    <citation type="submission" date="2017-02" db="UniProtKB">
        <authorList>
            <consortium name="WormBaseParasite"/>
        </authorList>
    </citation>
    <scope>IDENTIFICATION</scope>
</reference>